<keyword evidence="3" id="KW-0479">Metal-binding</keyword>
<dbReference type="Proteomes" id="UP000244929">
    <property type="component" value="Chromosome"/>
</dbReference>
<evidence type="ECO:0000256" key="6">
    <source>
        <dbReference type="ARBA" id="ARBA00023014"/>
    </source>
</evidence>
<evidence type="ECO:0000256" key="3">
    <source>
        <dbReference type="ARBA" id="ARBA00022723"/>
    </source>
</evidence>
<evidence type="ECO:0000313" key="8">
    <source>
        <dbReference type="EMBL" id="AWH84762.1"/>
    </source>
</evidence>
<dbReference type="PROSITE" id="PS51296">
    <property type="entry name" value="RIESKE"/>
    <property type="match status" value="1"/>
</dbReference>
<dbReference type="Gene3D" id="2.102.10.10">
    <property type="entry name" value="Rieske [2Fe-2S] iron-sulphur domain"/>
    <property type="match status" value="1"/>
</dbReference>
<dbReference type="PROSITE" id="PS51257">
    <property type="entry name" value="PROKAR_LIPOPROTEIN"/>
    <property type="match status" value="1"/>
</dbReference>
<dbReference type="OrthoDB" id="1201186at2"/>
<evidence type="ECO:0000313" key="9">
    <source>
        <dbReference type="Proteomes" id="UP000244929"/>
    </source>
</evidence>
<proteinExistence type="predicted"/>
<protein>
    <recommendedName>
        <fullName evidence="1">Type IV secretion system putative lipoprotein virB7</fullName>
    </recommendedName>
</protein>
<keyword evidence="5" id="KW-0408">Iron</keyword>
<evidence type="ECO:0000256" key="2">
    <source>
        <dbReference type="ARBA" id="ARBA00022714"/>
    </source>
</evidence>
<evidence type="ECO:0000256" key="1">
    <source>
        <dbReference type="ARBA" id="ARBA00017922"/>
    </source>
</evidence>
<accession>A0A2S1QWH9</accession>
<dbReference type="InterPro" id="IPR036922">
    <property type="entry name" value="Rieske_2Fe-2S_sf"/>
</dbReference>
<dbReference type="GO" id="GO:0051537">
    <property type="term" value="F:2 iron, 2 sulfur cluster binding"/>
    <property type="evidence" value="ECO:0007669"/>
    <property type="project" value="UniProtKB-KW"/>
</dbReference>
<dbReference type="InterPro" id="IPR017941">
    <property type="entry name" value="Rieske_2Fe-2S"/>
</dbReference>
<dbReference type="KEGG" id="falb:HYN59_06330"/>
<keyword evidence="4" id="KW-0732">Signal</keyword>
<evidence type="ECO:0000256" key="5">
    <source>
        <dbReference type="ARBA" id="ARBA00023004"/>
    </source>
</evidence>
<dbReference type="InterPro" id="IPR012640">
    <property type="entry name" value="Membr_lipoprot_lipid_attach_CS"/>
</dbReference>
<reference evidence="8 9" key="1">
    <citation type="submission" date="2018-04" db="EMBL/GenBank/DDBJ databases">
        <title>Genome sequencing of Flavobacterium sp. HYN0059.</title>
        <authorList>
            <person name="Yi H."/>
            <person name="Baek C."/>
        </authorList>
    </citation>
    <scope>NUCLEOTIDE SEQUENCE [LARGE SCALE GENOMIC DNA]</scope>
    <source>
        <strain evidence="8 9">HYN0059</strain>
    </source>
</reference>
<sequence length="142" mass="15447">MKKYILLLVAVAFLSGCDKDNYNNNNKYLPNYNFSIDIDMNLPLYSPLQFTANPVRISQAGIGINGIIVMNTGSGYTAFEASCPNQALGSCSALTINGVNVVCGCDNVTYSLFTGLATTPVQYPLKPYRVQVVGQNTLRVYN</sequence>
<dbReference type="Pfam" id="PF08139">
    <property type="entry name" value="LPAM_1"/>
    <property type="match status" value="1"/>
</dbReference>
<dbReference type="AlphaFoldDB" id="A0A2S1QWH9"/>
<keyword evidence="6" id="KW-0411">Iron-sulfur</keyword>
<feature type="domain" description="Rieske" evidence="7">
    <location>
        <begin position="52"/>
        <end position="139"/>
    </location>
</feature>
<keyword evidence="9" id="KW-1185">Reference proteome</keyword>
<evidence type="ECO:0000256" key="4">
    <source>
        <dbReference type="ARBA" id="ARBA00022729"/>
    </source>
</evidence>
<dbReference type="RefSeq" id="WP_108777468.1">
    <property type="nucleotide sequence ID" value="NZ_CP029186.1"/>
</dbReference>
<gene>
    <name evidence="8" type="ORF">HYN59_06330</name>
</gene>
<name>A0A2S1QWH9_9FLAO</name>
<dbReference type="GO" id="GO:0046872">
    <property type="term" value="F:metal ion binding"/>
    <property type="evidence" value="ECO:0007669"/>
    <property type="project" value="UniProtKB-KW"/>
</dbReference>
<dbReference type="EMBL" id="CP029186">
    <property type="protein sequence ID" value="AWH84762.1"/>
    <property type="molecule type" value="Genomic_DNA"/>
</dbReference>
<dbReference type="SUPFAM" id="SSF50022">
    <property type="entry name" value="ISP domain"/>
    <property type="match status" value="1"/>
</dbReference>
<keyword evidence="2" id="KW-0001">2Fe-2S</keyword>
<evidence type="ECO:0000259" key="7">
    <source>
        <dbReference type="PROSITE" id="PS51296"/>
    </source>
</evidence>
<organism evidence="8 9">
    <name type="scientific">Flavobacterium album</name>
    <dbReference type="NCBI Taxonomy" id="2175091"/>
    <lineage>
        <taxon>Bacteria</taxon>
        <taxon>Pseudomonadati</taxon>
        <taxon>Bacteroidota</taxon>
        <taxon>Flavobacteriia</taxon>
        <taxon>Flavobacteriales</taxon>
        <taxon>Flavobacteriaceae</taxon>
        <taxon>Flavobacterium</taxon>
    </lineage>
</organism>